<accession>A0A816R612</accession>
<evidence type="ECO:0000313" key="2">
    <source>
        <dbReference type="EMBL" id="CAF2068264.1"/>
    </source>
</evidence>
<protein>
    <submittedName>
        <fullName evidence="2">Uncharacterized protein</fullName>
    </submittedName>
</protein>
<sequence>MNNNQSNGRLNALVSRPTTLPQREKPYARKAIRDSSRKSLNNIQNIEQNFSLISQEYDSEDDFKTERYVLNKSKKNIAVGRKTLKKSSVNTNKENINPVVNITAFDDSDDDFKTVQETPRKPKKRVSPSEKTFHKISKNNNKNSKKSCLIKDSSVHEKINTQTPIPETTISTEGGANTSIASTVPNVDTTQQLPIFGERCIEDVMGFINEQLWARKVEADKELWQQKLDQFSISIGDQHNVDLLDINTDVLEELMGDTIQLQNNENAIIPQTVQQQSVQSNNIQIEGDSNIINQSTEHEFSTINMELFREMMDAPNLIELPITNQIMQSAAEDSAMGNINKAAPVDVKNQSEKCLGDDDPDFVPPVESKDNPYIVYKAANKKSPIIGAQRTLKRLQRNNNNRRLDNIKKFNTDVENCCRVDVLNMLLGSIAKHQNTQGVMSPETRKAIKSRLTKNLDEQQNTYHDELDQAEIREQMLVDYQDSYNEM</sequence>
<name>A0A816R612_9BILA</name>
<proteinExistence type="predicted"/>
<dbReference type="AlphaFoldDB" id="A0A816R612"/>
<organism evidence="2 3">
    <name type="scientific">Rotaria magnacalcarata</name>
    <dbReference type="NCBI Taxonomy" id="392030"/>
    <lineage>
        <taxon>Eukaryota</taxon>
        <taxon>Metazoa</taxon>
        <taxon>Spiralia</taxon>
        <taxon>Gnathifera</taxon>
        <taxon>Rotifera</taxon>
        <taxon>Eurotatoria</taxon>
        <taxon>Bdelloidea</taxon>
        <taxon>Philodinida</taxon>
        <taxon>Philodinidae</taxon>
        <taxon>Rotaria</taxon>
    </lineage>
</organism>
<dbReference type="EMBL" id="CAJNRG010004710">
    <property type="protein sequence ID" value="CAF2068264.1"/>
    <property type="molecule type" value="Genomic_DNA"/>
</dbReference>
<gene>
    <name evidence="2" type="ORF">XDN619_LOCUS12025</name>
</gene>
<comment type="caution">
    <text evidence="2">The sequence shown here is derived from an EMBL/GenBank/DDBJ whole genome shotgun (WGS) entry which is preliminary data.</text>
</comment>
<reference evidence="2" key="1">
    <citation type="submission" date="2021-02" db="EMBL/GenBank/DDBJ databases">
        <authorList>
            <person name="Nowell W R."/>
        </authorList>
    </citation>
    <scope>NUCLEOTIDE SEQUENCE</scope>
</reference>
<feature type="region of interest" description="Disordered" evidence="1">
    <location>
        <begin position="110"/>
        <end position="146"/>
    </location>
</feature>
<feature type="region of interest" description="Disordered" evidence="1">
    <location>
        <begin position="1"/>
        <end position="30"/>
    </location>
</feature>
<dbReference type="Proteomes" id="UP000663887">
    <property type="component" value="Unassembled WGS sequence"/>
</dbReference>
<feature type="compositionally biased region" description="Basic and acidic residues" evidence="1">
    <location>
        <begin position="111"/>
        <end position="120"/>
    </location>
</feature>
<evidence type="ECO:0000256" key="1">
    <source>
        <dbReference type="SAM" id="MobiDB-lite"/>
    </source>
</evidence>
<evidence type="ECO:0000313" key="3">
    <source>
        <dbReference type="Proteomes" id="UP000663887"/>
    </source>
</evidence>